<sequence>MAADAVKRCRTRTQICTEKP</sequence>
<reference evidence="1" key="1">
    <citation type="submission" date="2014-11" db="EMBL/GenBank/DDBJ databases">
        <authorList>
            <person name="Amaro Gonzalez C."/>
        </authorList>
    </citation>
    <scope>NUCLEOTIDE SEQUENCE</scope>
</reference>
<organism evidence="1">
    <name type="scientific">Anguilla anguilla</name>
    <name type="common">European freshwater eel</name>
    <name type="synonym">Muraena anguilla</name>
    <dbReference type="NCBI Taxonomy" id="7936"/>
    <lineage>
        <taxon>Eukaryota</taxon>
        <taxon>Metazoa</taxon>
        <taxon>Chordata</taxon>
        <taxon>Craniata</taxon>
        <taxon>Vertebrata</taxon>
        <taxon>Euteleostomi</taxon>
        <taxon>Actinopterygii</taxon>
        <taxon>Neopterygii</taxon>
        <taxon>Teleostei</taxon>
        <taxon>Anguilliformes</taxon>
        <taxon>Anguillidae</taxon>
        <taxon>Anguilla</taxon>
    </lineage>
</organism>
<protein>
    <submittedName>
        <fullName evidence="1">Uncharacterized protein</fullName>
    </submittedName>
</protein>
<reference evidence="1" key="2">
    <citation type="journal article" date="2015" name="Fish Shellfish Immunol.">
        <title>Early steps in the European eel (Anguilla anguilla)-Vibrio vulnificus interaction in the gills: Role of the RtxA13 toxin.</title>
        <authorList>
            <person name="Callol A."/>
            <person name="Pajuelo D."/>
            <person name="Ebbesson L."/>
            <person name="Teles M."/>
            <person name="MacKenzie S."/>
            <person name="Amaro C."/>
        </authorList>
    </citation>
    <scope>NUCLEOTIDE SEQUENCE</scope>
</reference>
<dbReference type="AlphaFoldDB" id="A0A0E9SVA8"/>
<proteinExistence type="predicted"/>
<dbReference type="EMBL" id="GBXM01064099">
    <property type="protein sequence ID" value="JAH44478.1"/>
    <property type="molecule type" value="Transcribed_RNA"/>
</dbReference>
<evidence type="ECO:0000313" key="1">
    <source>
        <dbReference type="EMBL" id="JAH44478.1"/>
    </source>
</evidence>
<name>A0A0E9SVA8_ANGAN</name>
<accession>A0A0E9SVA8</accession>